<accession>A0A5J4QWH7</accession>
<gene>
    <name evidence="1" type="ORF">EZS27_025622</name>
</gene>
<evidence type="ECO:0000313" key="1">
    <source>
        <dbReference type="EMBL" id="KAA6325121.1"/>
    </source>
</evidence>
<name>A0A5J4QWH7_9ZZZZ</name>
<dbReference type="EMBL" id="SNRY01002429">
    <property type="protein sequence ID" value="KAA6325121.1"/>
    <property type="molecule type" value="Genomic_DNA"/>
</dbReference>
<protein>
    <recommendedName>
        <fullName evidence="2">Arm DNA-binding domain-containing protein</fullName>
    </recommendedName>
</protein>
<proteinExistence type="predicted"/>
<dbReference type="AlphaFoldDB" id="A0A5J4QWH7"/>
<reference evidence="1" key="1">
    <citation type="submission" date="2019-03" db="EMBL/GenBank/DDBJ databases">
        <title>Single cell metagenomics reveals metabolic interactions within the superorganism composed of flagellate Streblomastix strix and complex community of Bacteroidetes bacteria on its surface.</title>
        <authorList>
            <person name="Treitli S.C."/>
            <person name="Kolisko M."/>
            <person name="Husnik F."/>
            <person name="Keeling P."/>
            <person name="Hampl V."/>
        </authorList>
    </citation>
    <scope>NUCLEOTIDE SEQUENCE</scope>
    <source>
        <strain evidence="1">STM</strain>
    </source>
</reference>
<organism evidence="1">
    <name type="scientific">termite gut metagenome</name>
    <dbReference type="NCBI Taxonomy" id="433724"/>
    <lineage>
        <taxon>unclassified sequences</taxon>
        <taxon>metagenomes</taxon>
        <taxon>organismal metagenomes</taxon>
    </lineage>
</organism>
<evidence type="ECO:0008006" key="2">
    <source>
        <dbReference type="Google" id="ProtNLM"/>
    </source>
</evidence>
<comment type="caution">
    <text evidence="1">The sequence shown here is derived from an EMBL/GenBank/DDBJ whole genome shotgun (WGS) entry which is preliminary data.</text>
</comment>
<sequence length="79" mass="9281">MNCELKVSFYLKRERKEEQMNVEDNSAYPIVGKIIIGRSIAQFSSKLKIEEYLWNVKSGRAIGKSRKATEFNREINRHC</sequence>